<dbReference type="PROSITE" id="PS50943">
    <property type="entry name" value="HTH_CROC1"/>
    <property type="match status" value="1"/>
</dbReference>
<dbReference type="Proteomes" id="UP001223802">
    <property type="component" value="Chromosome"/>
</dbReference>
<gene>
    <name evidence="2" type="ORF">PU634_04985</name>
</gene>
<dbReference type="SUPFAM" id="SSF51306">
    <property type="entry name" value="LexA/Signal peptidase"/>
    <property type="match status" value="1"/>
</dbReference>
<dbReference type="CDD" id="cd06529">
    <property type="entry name" value="S24_LexA-like"/>
    <property type="match status" value="1"/>
</dbReference>
<dbReference type="Pfam" id="PF00717">
    <property type="entry name" value="Peptidase_S24"/>
    <property type="match status" value="1"/>
</dbReference>
<keyword evidence="3" id="KW-1185">Reference proteome</keyword>
<dbReference type="InterPro" id="IPR010982">
    <property type="entry name" value="Lambda_DNA-bd_dom_sf"/>
</dbReference>
<dbReference type="Pfam" id="PF01381">
    <property type="entry name" value="HTH_3"/>
    <property type="match status" value="1"/>
</dbReference>
<name>A0AA50QCX6_9GAMM</name>
<dbReference type="Gene3D" id="1.10.260.40">
    <property type="entry name" value="lambda repressor-like DNA-binding domains"/>
    <property type="match status" value="1"/>
</dbReference>
<dbReference type="RefSeq" id="WP_306762957.1">
    <property type="nucleotide sequence ID" value="NZ_CP118224.1"/>
</dbReference>
<dbReference type="InterPro" id="IPR001387">
    <property type="entry name" value="Cro/C1-type_HTH"/>
</dbReference>
<dbReference type="Gene3D" id="2.10.109.10">
    <property type="entry name" value="Umud Fragment, subunit A"/>
    <property type="match status" value="1"/>
</dbReference>
<evidence type="ECO:0000313" key="3">
    <source>
        <dbReference type="Proteomes" id="UP001223802"/>
    </source>
</evidence>
<dbReference type="SMART" id="SM00530">
    <property type="entry name" value="HTH_XRE"/>
    <property type="match status" value="1"/>
</dbReference>
<proteinExistence type="predicted"/>
<organism evidence="2 3">
    <name type="scientific">Oceanimonas pelagia</name>
    <dbReference type="NCBI Taxonomy" id="3028314"/>
    <lineage>
        <taxon>Bacteria</taxon>
        <taxon>Pseudomonadati</taxon>
        <taxon>Pseudomonadota</taxon>
        <taxon>Gammaproteobacteria</taxon>
        <taxon>Aeromonadales</taxon>
        <taxon>Aeromonadaceae</taxon>
        <taxon>Oceanimonas</taxon>
    </lineage>
</organism>
<dbReference type="InterPro" id="IPR015927">
    <property type="entry name" value="Peptidase_S24_S26A/B/C"/>
</dbReference>
<sequence length="221" mass="23715">MESLGARLKQRRLDLGLTQIRLGKLVGVSGVTISLWESGDVRPKNIHRLAEALRTSVTWLEEGVGDPDTIGDVTDVQAAVRVLKGKASIALLPILQTGQEVREWLASGVSADQAEASGLTATHLEVSDRAFAYVMNDEAMKGCLEPSDIVVLDPAATPRPGDVVGMMSKSGEFLVRLYQLRSMSNPDDFALAPANPAYPGAGADMLDGNAAVMVERRSFRR</sequence>
<evidence type="ECO:0000259" key="1">
    <source>
        <dbReference type="PROSITE" id="PS50943"/>
    </source>
</evidence>
<feature type="domain" description="HTH cro/C1-type" evidence="1">
    <location>
        <begin position="8"/>
        <end position="60"/>
    </location>
</feature>
<dbReference type="SUPFAM" id="SSF47413">
    <property type="entry name" value="lambda repressor-like DNA-binding domains"/>
    <property type="match status" value="1"/>
</dbReference>
<dbReference type="KEGG" id="ope:PU634_04985"/>
<dbReference type="EMBL" id="CP118224">
    <property type="protein sequence ID" value="WMC11722.1"/>
    <property type="molecule type" value="Genomic_DNA"/>
</dbReference>
<reference evidence="2 3" key="1">
    <citation type="submission" date="2023-02" db="EMBL/GenBank/DDBJ databases">
        <title>Complete genome sequence of a novel bacterium Oceanimonas sp. NTOU-MSR1 isolated from marine coast sediment.</title>
        <authorList>
            <person name="Yang H.-T."/>
            <person name="Chen Y.-L."/>
            <person name="Ho Y.-N."/>
        </authorList>
    </citation>
    <scope>NUCLEOTIDE SEQUENCE [LARGE SCALE GENOMIC DNA]</scope>
    <source>
        <strain evidence="2 3">NTOU-MSR1</strain>
    </source>
</reference>
<dbReference type="GO" id="GO:0003677">
    <property type="term" value="F:DNA binding"/>
    <property type="evidence" value="ECO:0007669"/>
    <property type="project" value="InterPro"/>
</dbReference>
<protein>
    <submittedName>
        <fullName evidence="2">Helix-turn-helix domain-containing protein</fullName>
    </submittedName>
</protein>
<dbReference type="InterPro" id="IPR036286">
    <property type="entry name" value="LexA/Signal_pep-like_sf"/>
</dbReference>
<dbReference type="AlphaFoldDB" id="A0AA50QCX6"/>
<dbReference type="InterPro" id="IPR039418">
    <property type="entry name" value="LexA-like"/>
</dbReference>
<evidence type="ECO:0000313" key="2">
    <source>
        <dbReference type="EMBL" id="WMC11722.1"/>
    </source>
</evidence>
<dbReference type="CDD" id="cd00093">
    <property type="entry name" value="HTH_XRE"/>
    <property type="match status" value="1"/>
</dbReference>
<accession>A0AA50QCX6</accession>